<evidence type="ECO:0000313" key="3">
    <source>
        <dbReference type="Proteomes" id="UP000235728"/>
    </source>
</evidence>
<evidence type="ECO:0000313" key="2">
    <source>
        <dbReference type="EMBL" id="PMB64621.1"/>
    </source>
</evidence>
<protein>
    <submittedName>
        <fullName evidence="2">Uncharacterized protein</fullName>
    </submittedName>
</protein>
<feature type="compositionally biased region" description="Polar residues" evidence="1">
    <location>
        <begin position="145"/>
        <end position="157"/>
    </location>
</feature>
<name>A0A2N6NBG4_BEABA</name>
<organism evidence="2 3">
    <name type="scientific">Beauveria bassiana</name>
    <name type="common">White muscardine disease fungus</name>
    <name type="synonym">Tritirachium shiotae</name>
    <dbReference type="NCBI Taxonomy" id="176275"/>
    <lineage>
        <taxon>Eukaryota</taxon>
        <taxon>Fungi</taxon>
        <taxon>Dikarya</taxon>
        <taxon>Ascomycota</taxon>
        <taxon>Pezizomycotina</taxon>
        <taxon>Sordariomycetes</taxon>
        <taxon>Hypocreomycetidae</taxon>
        <taxon>Hypocreales</taxon>
        <taxon>Cordycipitaceae</taxon>
        <taxon>Beauveria</taxon>
    </lineage>
</organism>
<dbReference type="AlphaFoldDB" id="A0A2N6NBG4"/>
<accession>A0A2N6NBG4</accession>
<evidence type="ECO:0000256" key="1">
    <source>
        <dbReference type="SAM" id="MobiDB-lite"/>
    </source>
</evidence>
<comment type="caution">
    <text evidence="2">The sequence shown here is derived from an EMBL/GenBank/DDBJ whole genome shotgun (WGS) entry which is preliminary data.</text>
</comment>
<feature type="compositionally biased region" description="Basic and acidic residues" evidence="1">
    <location>
        <begin position="246"/>
        <end position="260"/>
    </location>
</feature>
<feature type="compositionally biased region" description="Low complexity" evidence="1">
    <location>
        <begin position="209"/>
        <end position="234"/>
    </location>
</feature>
<reference evidence="2 3" key="1">
    <citation type="journal article" date="2016" name="Appl. Microbiol. Biotechnol.">
        <title>Characterization of T-DNA insertion mutants with decreased virulence in the entomopathogenic fungus Beauveria bassiana JEF-007.</title>
        <authorList>
            <person name="Kim S."/>
            <person name="Lee S.J."/>
            <person name="Nai Y.S."/>
            <person name="Yu J.S."/>
            <person name="Lee M.R."/>
            <person name="Yang Y.T."/>
            <person name="Kim J.S."/>
        </authorList>
    </citation>
    <scope>NUCLEOTIDE SEQUENCE [LARGE SCALE GENOMIC DNA]</scope>
    <source>
        <strain evidence="2 3">JEF-007</strain>
    </source>
</reference>
<proteinExistence type="predicted"/>
<dbReference type="EMBL" id="MRVG01000012">
    <property type="protein sequence ID" value="PMB64621.1"/>
    <property type="molecule type" value="Genomic_DNA"/>
</dbReference>
<gene>
    <name evidence="2" type="ORF">BM221_009461</name>
</gene>
<dbReference type="Proteomes" id="UP000235728">
    <property type="component" value="Unassembled WGS sequence"/>
</dbReference>
<feature type="compositionally biased region" description="Basic and acidic residues" evidence="1">
    <location>
        <begin position="164"/>
        <end position="203"/>
    </location>
</feature>
<feature type="compositionally biased region" description="Polar residues" evidence="1">
    <location>
        <begin position="32"/>
        <end position="41"/>
    </location>
</feature>
<sequence>MSRAILVLNTTKGARIGKQSNTVTGDALLLQSRDSLNQHPQRSPRAPEGHRRISNGEQHHGSPNPNKTGDKPKRDSHTPKATETTPTFIKSVPSLPPKPNTAVESHALKLPDDHATSVLLNSPRLSEANIRGIDGNRDRNRDHSSSTARNGTKSESSVPEDVNADERPTKRFRRTSRDPDRDRSRSTSRYRDSDDLPPLDRQRSRSLQRRTSLSRSPRSRRSSVSSRSSDLNSLEAELLGVSARRLSTDSEPRRRPERIVPPKAKHRKPTNSAFR</sequence>
<feature type="region of interest" description="Disordered" evidence="1">
    <location>
        <begin position="129"/>
        <end position="275"/>
    </location>
</feature>
<feature type="region of interest" description="Disordered" evidence="1">
    <location>
        <begin position="31"/>
        <end position="103"/>
    </location>
</feature>
<feature type="compositionally biased region" description="Basic and acidic residues" evidence="1">
    <location>
        <begin position="134"/>
        <end position="144"/>
    </location>
</feature>
<feature type="compositionally biased region" description="Basic and acidic residues" evidence="1">
    <location>
        <begin position="68"/>
        <end position="80"/>
    </location>
</feature>